<protein>
    <recommendedName>
        <fullName evidence="1">N-acetyltransferase domain-containing protein</fullName>
    </recommendedName>
</protein>
<dbReference type="InterPro" id="IPR000182">
    <property type="entry name" value="GNAT_dom"/>
</dbReference>
<dbReference type="Proteomes" id="UP000815677">
    <property type="component" value="Unassembled WGS sequence"/>
</dbReference>
<dbReference type="SUPFAM" id="SSF55729">
    <property type="entry name" value="Acyl-CoA N-acyltransferases (Nat)"/>
    <property type="match status" value="1"/>
</dbReference>
<dbReference type="Pfam" id="PF13302">
    <property type="entry name" value="Acetyltransf_3"/>
    <property type="match status" value="1"/>
</dbReference>
<accession>A0ABQ0M0N2</accession>
<name>A0ABQ0M0N2_MYCCL</name>
<reference evidence="2" key="1">
    <citation type="submission" date="2014-09" db="EMBL/GenBank/DDBJ databases">
        <title>Genome sequence of the luminous mushroom Mycena chlorophos for searching fungal bioluminescence genes.</title>
        <authorList>
            <person name="Tanaka Y."/>
            <person name="Kasuga D."/>
            <person name="Oba Y."/>
            <person name="Hase S."/>
            <person name="Sato K."/>
            <person name="Oba Y."/>
            <person name="Sakakibara Y."/>
        </authorList>
    </citation>
    <scope>NUCLEOTIDE SEQUENCE</scope>
</reference>
<sequence>MADPSAHLPDRFLVASAELREKVAAETPIRFTDEGEPYLALPTPFERFYLGPERHSDLPFDVAMMSDIRVAGTIVGPPFPNTFLSAQKWLLRERGFAEKLFAGYADGLFRPTAADSNPFSVLRERKGDGEPDVYVGQVSCGFREGPGGMLKRPVREGIESWRKTGSVCEIGAALNFDYHGKGIASVATKVVFDFAVEQMGATEIHAQLLLKNPASARVWQKLGLVEDESLRTQITMPEVKGGQVETSCVYIWYLQ</sequence>
<keyword evidence="3" id="KW-1185">Reference proteome</keyword>
<dbReference type="InterPro" id="IPR016181">
    <property type="entry name" value="Acyl_CoA_acyltransferase"/>
</dbReference>
<evidence type="ECO:0000313" key="3">
    <source>
        <dbReference type="Proteomes" id="UP000815677"/>
    </source>
</evidence>
<dbReference type="EMBL" id="DF849355">
    <property type="protein sequence ID" value="GAT56881.1"/>
    <property type="molecule type" value="Genomic_DNA"/>
</dbReference>
<evidence type="ECO:0000313" key="2">
    <source>
        <dbReference type="EMBL" id="GAT56881.1"/>
    </source>
</evidence>
<organism evidence="2 3">
    <name type="scientific">Mycena chlorophos</name>
    <name type="common">Agaric fungus</name>
    <name type="synonym">Agaricus chlorophos</name>
    <dbReference type="NCBI Taxonomy" id="658473"/>
    <lineage>
        <taxon>Eukaryota</taxon>
        <taxon>Fungi</taxon>
        <taxon>Dikarya</taxon>
        <taxon>Basidiomycota</taxon>
        <taxon>Agaricomycotina</taxon>
        <taxon>Agaricomycetes</taxon>
        <taxon>Agaricomycetidae</taxon>
        <taxon>Agaricales</taxon>
        <taxon>Marasmiineae</taxon>
        <taxon>Mycenaceae</taxon>
        <taxon>Mycena</taxon>
    </lineage>
</organism>
<dbReference type="PANTHER" id="PTHR43328:SF1">
    <property type="entry name" value="N-ACETYLTRANSFERASE DOMAIN-CONTAINING PROTEIN"/>
    <property type="match status" value="1"/>
</dbReference>
<dbReference type="Gene3D" id="3.40.630.30">
    <property type="match status" value="1"/>
</dbReference>
<dbReference type="PANTHER" id="PTHR43328">
    <property type="entry name" value="ACETYLTRANSFERASE-RELATED"/>
    <property type="match status" value="1"/>
</dbReference>
<evidence type="ECO:0000259" key="1">
    <source>
        <dbReference type="Pfam" id="PF13302"/>
    </source>
</evidence>
<gene>
    <name evidence="2" type="ORF">MCHLO_13475</name>
</gene>
<proteinExistence type="predicted"/>
<feature type="domain" description="N-acetyltransferase" evidence="1">
    <location>
        <begin position="129"/>
        <end position="224"/>
    </location>
</feature>